<dbReference type="Proteomes" id="UP000005012">
    <property type="component" value="Chromosome"/>
</dbReference>
<sequence>MMRKAIDSIEANVQWLRKQASATLAKVFHFYEGDALSILSMIIREEHISDLKLRFDIPPLYQKLLNEKLQTSSCPF</sequence>
<proteinExistence type="predicted"/>
<dbReference type="RefSeq" id="WP_014655992.1">
    <property type="nucleotide sequence ID" value="NC_017731.1"/>
</dbReference>
<accession>A0A140SSF8</accession>
<evidence type="ECO:0000313" key="1">
    <source>
        <dbReference type="EMBL" id="AFH91917.1"/>
    </source>
</evidence>
<organism evidence="1 2">
    <name type="scientific">Providencia stuartii (strain MRSN 2154)</name>
    <dbReference type="NCBI Taxonomy" id="1157951"/>
    <lineage>
        <taxon>Bacteria</taxon>
        <taxon>Pseudomonadati</taxon>
        <taxon>Pseudomonadota</taxon>
        <taxon>Gammaproteobacteria</taxon>
        <taxon>Enterobacterales</taxon>
        <taxon>Morganellaceae</taxon>
        <taxon>Providencia</taxon>
    </lineage>
</organism>
<dbReference type="HOGENOM" id="CLU_184614_0_0_6"/>
<reference evidence="2" key="2">
    <citation type="submission" date="2012-04" db="EMBL/GenBank/DDBJ databases">
        <title>Complete genome sequence of Providencia stuartii clinical isolate MRSN 2154.</title>
        <authorList>
            <person name="Clifford R.J."/>
            <person name="Hang J."/>
            <person name="Riley M.C."/>
            <person name="Onmus-Leone F."/>
            <person name="Kuschner R.A."/>
            <person name="Lesho E.P."/>
            <person name="Waterman P.E."/>
        </authorList>
    </citation>
    <scope>NUCLEOTIDE SEQUENCE [LARGE SCALE GENOMIC DNA]</scope>
    <source>
        <strain evidence="2">MRSN 2154</strain>
    </source>
</reference>
<dbReference type="AlphaFoldDB" id="A0A140SSF8"/>
<dbReference type="PATRIC" id="fig|1157951.4.peg.13"/>
<dbReference type="EMBL" id="CP003488">
    <property type="protein sequence ID" value="AFH91917.1"/>
    <property type="molecule type" value="Genomic_DNA"/>
</dbReference>
<protein>
    <submittedName>
        <fullName evidence="1">Uncharacterized protein</fullName>
    </submittedName>
</protein>
<evidence type="ECO:0000313" key="2">
    <source>
        <dbReference type="Proteomes" id="UP000005012"/>
    </source>
</evidence>
<reference evidence="1 2" key="1">
    <citation type="journal article" date="2012" name="J. Bacteriol.">
        <title>Complete Genome Sequence of Providencia stuartii Clinical Isolate MRSN 2154.</title>
        <authorList>
            <person name="Clifford R.J."/>
            <person name="Hang J."/>
            <person name="Riley M.C."/>
            <person name="Onmus-Leone F."/>
            <person name="Kuschner R.A."/>
            <person name="Lesho E.P."/>
            <person name="Waterman P.E."/>
        </authorList>
    </citation>
    <scope>NUCLEOTIDE SEQUENCE [LARGE SCALE GENOMIC DNA]</scope>
    <source>
        <strain evidence="1 2">MRSN 2154</strain>
    </source>
</reference>
<name>A0A140SSF8_PROSM</name>
<dbReference type="KEGG" id="psi:S70_00060"/>
<gene>
    <name evidence="1" type="ordered locus">S70_00060</name>
</gene>